<name>A0A4Z2E771_9TELE</name>
<comment type="caution">
    <text evidence="2">The sequence shown here is derived from an EMBL/GenBank/DDBJ whole genome shotgun (WGS) entry which is preliminary data.</text>
</comment>
<evidence type="ECO:0000313" key="3">
    <source>
        <dbReference type="Proteomes" id="UP000314294"/>
    </source>
</evidence>
<sequence>MKTNFPGRQQAEAIGREGGRRGGGGTEENQEEESERRSQRGGVREGLQTCVLWSLVLGVQTPEDGRTVFLRWTSS</sequence>
<feature type="region of interest" description="Disordered" evidence="1">
    <location>
        <begin position="1"/>
        <end position="43"/>
    </location>
</feature>
<protein>
    <submittedName>
        <fullName evidence="2">Uncharacterized protein</fullName>
    </submittedName>
</protein>
<proteinExistence type="predicted"/>
<gene>
    <name evidence="2" type="ORF">EYF80_065273</name>
</gene>
<reference evidence="2 3" key="1">
    <citation type="submission" date="2019-03" db="EMBL/GenBank/DDBJ databases">
        <title>First draft genome of Liparis tanakae, snailfish: a comprehensive survey of snailfish specific genes.</title>
        <authorList>
            <person name="Kim W."/>
            <person name="Song I."/>
            <person name="Jeong J.-H."/>
            <person name="Kim D."/>
            <person name="Kim S."/>
            <person name="Ryu S."/>
            <person name="Song J.Y."/>
            <person name="Lee S.K."/>
        </authorList>
    </citation>
    <scope>NUCLEOTIDE SEQUENCE [LARGE SCALE GENOMIC DNA]</scope>
    <source>
        <tissue evidence="2">Muscle</tissue>
    </source>
</reference>
<dbReference type="EMBL" id="SRLO01014879">
    <property type="protein sequence ID" value="TNN24601.1"/>
    <property type="molecule type" value="Genomic_DNA"/>
</dbReference>
<organism evidence="2 3">
    <name type="scientific">Liparis tanakae</name>
    <name type="common">Tanaka's snailfish</name>
    <dbReference type="NCBI Taxonomy" id="230148"/>
    <lineage>
        <taxon>Eukaryota</taxon>
        <taxon>Metazoa</taxon>
        <taxon>Chordata</taxon>
        <taxon>Craniata</taxon>
        <taxon>Vertebrata</taxon>
        <taxon>Euteleostomi</taxon>
        <taxon>Actinopterygii</taxon>
        <taxon>Neopterygii</taxon>
        <taxon>Teleostei</taxon>
        <taxon>Neoteleostei</taxon>
        <taxon>Acanthomorphata</taxon>
        <taxon>Eupercaria</taxon>
        <taxon>Perciformes</taxon>
        <taxon>Cottioidei</taxon>
        <taxon>Cottales</taxon>
        <taxon>Liparidae</taxon>
        <taxon>Liparis</taxon>
    </lineage>
</organism>
<dbReference type="AlphaFoldDB" id="A0A4Z2E771"/>
<accession>A0A4Z2E771</accession>
<evidence type="ECO:0000256" key="1">
    <source>
        <dbReference type="SAM" id="MobiDB-lite"/>
    </source>
</evidence>
<keyword evidence="3" id="KW-1185">Reference proteome</keyword>
<evidence type="ECO:0000313" key="2">
    <source>
        <dbReference type="EMBL" id="TNN24601.1"/>
    </source>
</evidence>
<dbReference type="Proteomes" id="UP000314294">
    <property type="component" value="Unassembled WGS sequence"/>
</dbReference>